<dbReference type="PROSITE" id="PS50013">
    <property type="entry name" value="CHROMO_2"/>
    <property type="match status" value="1"/>
</dbReference>
<organism evidence="5 6">
    <name type="scientific">Allomyces macrogynus (strain ATCC 38327)</name>
    <name type="common">Allomyces javanicus var. macrogynus</name>
    <dbReference type="NCBI Taxonomy" id="578462"/>
    <lineage>
        <taxon>Eukaryota</taxon>
        <taxon>Fungi</taxon>
        <taxon>Fungi incertae sedis</taxon>
        <taxon>Blastocladiomycota</taxon>
        <taxon>Blastocladiomycetes</taxon>
        <taxon>Blastocladiales</taxon>
        <taxon>Blastocladiaceae</taxon>
        <taxon>Allomyces</taxon>
    </lineage>
</organism>
<dbReference type="InterPro" id="IPR023779">
    <property type="entry name" value="Chromodomain_CS"/>
</dbReference>
<gene>
    <name evidence="5" type="ORF">AMAG_09596</name>
</gene>
<evidence type="ECO:0000259" key="4">
    <source>
        <dbReference type="PROSITE" id="PS50013"/>
    </source>
</evidence>
<evidence type="ECO:0000313" key="6">
    <source>
        <dbReference type="Proteomes" id="UP000054350"/>
    </source>
</evidence>
<feature type="compositionally biased region" description="Low complexity" evidence="3">
    <location>
        <begin position="260"/>
        <end position="271"/>
    </location>
</feature>
<proteinExistence type="predicted"/>
<keyword evidence="2" id="KW-0539">Nucleus</keyword>
<dbReference type="InterPro" id="IPR051219">
    <property type="entry name" value="Heterochromatin_chromo-domain"/>
</dbReference>
<dbReference type="InterPro" id="IPR023780">
    <property type="entry name" value="Chromo_domain"/>
</dbReference>
<dbReference type="CDD" id="cd00024">
    <property type="entry name" value="CD_CSD"/>
    <property type="match status" value="1"/>
</dbReference>
<evidence type="ECO:0000256" key="1">
    <source>
        <dbReference type="ARBA" id="ARBA00004123"/>
    </source>
</evidence>
<dbReference type="VEuPathDB" id="FungiDB:AMAG_09596"/>
<feature type="compositionally biased region" description="Basic and acidic residues" evidence="3">
    <location>
        <begin position="209"/>
        <end position="223"/>
    </location>
</feature>
<feature type="compositionally biased region" description="Basic residues" evidence="3">
    <location>
        <begin position="192"/>
        <end position="204"/>
    </location>
</feature>
<dbReference type="OrthoDB" id="433924at2759"/>
<evidence type="ECO:0000256" key="2">
    <source>
        <dbReference type="ARBA" id="ARBA00023242"/>
    </source>
</evidence>
<dbReference type="SMART" id="SM00298">
    <property type="entry name" value="CHROMO"/>
    <property type="match status" value="1"/>
</dbReference>
<feature type="compositionally biased region" description="Low complexity" evidence="3">
    <location>
        <begin position="1"/>
        <end position="32"/>
    </location>
</feature>
<feature type="region of interest" description="Disordered" evidence="3">
    <location>
        <begin position="1"/>
        <end position="84"/>
    </location>
</feature>
<feature type="domain" description="Chromo" evidence="4">
    <location>
        <begin position="88"/>
        <end position="147"/>
    </location>
</feature>
<protein>
    <recommendedName>
        <fullName evidence="4">Chromo domain-containing protein</fullName>
    </recommendedName>
</protein>
<feature type="region of interest" description="Disordered" evidence="3">
    <location>
        <begin position="142"/>
        <end position="310"/>
    </location>
</feature>
<comment type="subcellular location">
    <subcellularLocation>
        <location evidence="1">Nucleus</location>
    </subcellularLocation>
</comment>
<feature type="compositionally biased region" description="Basic and acidic residues" evidence="3">
    <location>
        <begin position="44"/>
        <end position="72"/>
    </location>
</feature>
<dbReference type="STRING" id="578462.A0A0L0SSZ1"/>
<dbReference type="InterPro" id="IPR016197">
    <property type="entry name" value="Chromo-like_dom_sf"/>
</dbReference>
<dbReference type="PANTHER" id="PTHR22812">
    <property type="entry name" value="CHROMOBOX PROTEIN"/>
    <property type="match status" value="1"/>
</dbReference>
<dbReference type="GO" id="GO:0005634">
    <property type="term" value="C:nucleus"/>
    <property type="evidence" value="ECO:0007669"/>
    <property type="project" value="UniProtKB-SubCell"/>
</dbReference>
<dbReference type="EMBL" id="GG745348">
    <property type="protein sequence ID" value="KNE65617.1"/>
    <property type="molecule type" value="Genomic_DNA"/>
</dbReference>
<reference evidence="5 6" key="1">
    <citation type="submission" date="2009-11" db="EMBL/GenBank/DDBJ databases">
        <title>Annotation of Allomyces macrogynus ATCC 38327.</title>
        <authorList>
            <consortium name="The Broad Institute Genome Sequencing Platform"/>
            <person name="Russ C."/>
            <person name="Cuomo C."/>
            <person name="Burger G."/>
            <person name="Gray M.W."/>
            <person name="Holland P.W.H."/>
            <person name="King N."/>
            <person name="Lang F.B.F."/>
            <person name="Roger A.J."/>
            <person name="Ruiz-Trillo I."/>
            <person name="Young S.K."/>
            <person name="Zeng Q."/>
            <person name="Gargeya S."/>
            <person name="Fitzgerald M."/>
            <person name="Haas B."/>
            <person name="Abouelleil A."/>
            <person name="Alvarado L."/>
            <person name="Arachchi H.M."/>
            <person name="Berlin A."/>
            <person name="Chapman S.B."/>
            <person name="Gearin G."/>
            <person name="Goldberg J."/>
            <person name="Griggs A."/>
            <person name="Gujja S."/>
            <person name="Hansen M."/>
            <person name="Heiman D."/>
            <person name="Howarth C."/>
            <person name="Larimer J."/>
            <person name="Lui A."/>
            <person name="MacDonald P.J.P."/>
            <person name="McCowen C."/>
            <person name="Montmayeur A."/>
            <person name="Murphy C."/>
            <person name="Neiman D."/>
            <person name="Pearson M."/>
            <person name="Priest M."/>
            <person name="Roberts A."/>
            <person name="Saif S."/>
            <person name="Shea T."/>
            <person name="Sisk P."/>
            <person name="Stolte C."/>
            <person name="Sykes S."/>
            <person name="Wortman J."/>
            <person name="Nusbaum C."/>
            <person name="Birren B."/>
        </authorList>
    </citation>
    <scope>NUCLEOTIDE SEQUENCE [LARGE SCALE GENOMIC DNA]</scope>
    <source>
        <strain evidence="5 6">ATCC 38327</strain>
    </source>
</reference>
<dbReference type="SUPFAM" id="SSF54160">
    <property type="entry name" value="Chromo domain-like"/>
    <property type="match status" value="1"/>
</dbReference>
<dbReference type="Proteomes" id="UP000054350">
    <property type="component" value="Unassembled WGS sequence"/>
</dbReference>
<accession>A0A0L0SSZ1</accession>
<dbReference type="PROSITE" id="PS00598">
    <property type="entry name" value="CHROMO_1"/>
    <property type="match status" value="1"/>
</dbReference>
<reference evidence="6" key="2">
    <citation type="submission" date="2009-11" db="EMBL/GenBank/DDBJ databases">
        <title>The Genome Sequence of Allomyces macrogynus strain ATCC 38327.</title>
        <authorList>
            <consortium name="The Broad Institute Genome Sequencing Platform"/>
            <person name="Russ C."/>
            <person name="Cuomo C."/>
            <person name="Shea T."/>
            <person name="Young S.K."/>
            <person name="Zeng Q."/>
            <person name="Koehrsen M."/>
            <person name="Haas B."/>
            <person name="Borodovsky M."/>
            <person name="Guigo R."/>
            <person name="Alvarado L."/>
            <person name="Berlin A."/>
            <person name="Borenstein D."/>
            <person name="Chen Z."/>
            <person name="Engels R."/>
            <person name="Freedman E."/>
            <person name="Gellesch M."/>
            <person name="Goldberg J."/>
            <person name="Griggs A."/>
            <person name="Gujja S."/>
            <person name="Heiman D."/>
            <person name="Hepburn T."/>
            <person name="Howarth C."/>
            <person name="Jen D."/>
            <person name="Larson L."/>
            <person name="Lewis B."/>
            <person name="Mehta T."/>
            <person name="Park D."/>
            <person name="Pearson M."/>
            <person name="Roberts A."/>
            <person name="Saif S."/>
            <person name="Shenoy N."/>
            <person name="Sisk P."/>
            <person name="Stolte C."/>
            <person name="Sykes S."/>
            <person name="Walk T."/>
            <person name="White J."/>
            <person name="Yandava C."/>
            <person name="Burger G."/>
            <person name="Gray M.W."/>
            <person name="Holland P.W.H."/>
            <person name="King N."/>
            <person name="Lang F.B.F."/>
            <person name="Roger A.J."/>
            <person name="Ruiz-Trillo I."/>
            <person name="Lander E."/>
            <person name="Nusbaum C."/>
        </authorList>
    </citation>
    <scope>NUCLEOTIDE SEQUENCE [LARGE SCALE GENOMIC DNA]</scope>
    <source>
        <strain evidence="6">ATCC 38327</strain>
    </source>
</reference>
<evidence type="ECO:0000313" key="5">
    <source>
        <dbReference type="EMBL" id="KNE65617.1"/>
    </source>
</evidence>
<sequence>MTGRTSTRLRTSSTASSSSKATPTKATPAAAAARDDDSDVEMTEADKNGDAKDKVASEDKDERMDEGGRDEIAVDDDDDDDEADDEVYEVERIVSHRIRDGVPMFRVKWKGYDDRDNTWEEIENLLGAPAILAAYLESNNLDEQGNKKPAPKTPRAAASGAQKGTTTRSTAKANDHSSDHDEDEPVAPAKKLAARSRTATKPRTARAMLDNKDGSDTDDDVRKSVSRSKKRTATVVPVDSGSDDDDKHKAPAAKRRVRRATPAAAPASPRPVYKSPPEEPRPKAPAATSCMADEKGNIILPAGRAVDPTR</sequence>
<name>A0A0L0SSZ1_ALLM3</name>
<feature type="compositionally biased region" description="Polar residues" evidence="3">
    <location>
        <begin position="162"/>
        <end position="172"/>
    </location>
</feature>
<evidence type="ECO:0000256" key="3">
    <source>
        <dbReference type="SAM" id="MobiDB-lite"/>
    </source>
</evidence>
<dbReference type="AlphaFoldDB" id="A0A0L0SSZ1"/>
<dbReference type="Gene3D" id="2.40.50.40">
    <property type="match status" value="1"/>
</dbReference>
<dbReference type="Pfam" id="PF00385">
    <property type="entry name" value="Chromo"/>
    <property type="match status" value="1"/>
</dbReference>
<keyword evidence="6" id="KW-1185">Reference proteome</keyword>
<feature type="compositionally biased region" description="Basic residues" evidence="3">
    <location>
        <begin position="250"/>
        <end position="259"/>
    </location>
</feature>
<dbReference type="eggNOG" id="KOG1911">
    <property type="taxonomic scope" value="Eukaryota"/>
</dbReference>
<dbReference type="InterPro" id="IPR000953">
    <property type="entry name" value="Chromo/chromo_shadow_dom"/>
</dbReference>
<feature type="compositionally biased region" description="Acidic residues" evidence="3">
    <location>
        <begin position="73"/>
        <end position="84"/>
    </location>
</feature>